<feature type="compositionally biased region" description="Basic residues" evidence="6">
    <location>
        <begin position="163"/>
        <end position="175"/>
    </location>
</feature>
<proteinExistence type="predicted"/>
<keyword evidence="9" id="KW-1185">Reference proteome</keyword>
<organism evidence="8 9">
    <name type="scientific">Tagetes erecta</name>
    <name type="common">African marigold</name>
    <dbReference type="NCBI Taxonomy" id="13708"/>
    <lineage>
        <taxon>Eukaryota</taxon>
        <taxon>Viridiplantae</taxon>
        <taxon>Streptophyta</taxon>
        <taxon>Embryophyta</taxon>
        <taxon>Tracheophyta</taxon>
        <taxon>Spermatophyta</taxon>
        <taxon>Magnoliopsida</taxon>
        <taxon>eudicotyledons</taxon>
        <taxon>Gunneridae</taxon>
        <taxon>Pentapetalae</taxon>
        <taxon>asterids</taxon>
        <taxon>campanulids</taxon>
        <taxon>Asterales</taxon>
        <taxon>Asteraceae</taxon>
        <taxon>Asteroideae</taxon>
        <taxon>Heliantheae alliance</taxon>
        <taxon>Tageteae</taxon>
        <taxon>Tagetes</taxon>
    </lineage>
</organism>
<dbReference type="InterPro" id="IPR016177">
    <property type="entry name" value="DNA-bd_dom_sf"/>
</dbReference>
<accession>A0AAD8KC97</accession>
<feature type="compositionally biased region" description="Basic and acidic residues" evidence="6">
    <location>
        <begin position="190"/>
        <end position="206"/>
    </location>
</feature>
<evidence type="ECO:0000256" key="3">
    <source>
        <dbReference type="ARBA" id="ARBA00023125"/>
    </source>
</evidence>
<feature type="compositionally biased region" description="Basic and acidic residues" evidence="6">
    <location>
        <begin position="138"/>
        <end position="150"/>
    </location>
</feature>
<feature type="compositionally biased region" description="Basic and acidic residues" evidence="6">
    <location>
        <begin position="249"/>
        <end position="258"/>
    </location>
</feature>
<keyword evidence="5" id="KW-0539">Nucleus</keyword>
<comment type="caution">
    <text evidence="8">The sequence shown here is derived from an EMBL/GenBank/DDBJ whole genome shotgun (WGS) entry which is preliminary data.</text>
</comment>
<dbReference type="Proteomes" id="UP001229421">
    <property type="component" value="Unassembled WGS sequence"/>
</dbReference>
<keyword evidence="3" id="KW-0238">DNA-binding</keyword>
<comment type="subcellular location">
    <subcellularLocation>
        <location evidence="1">Nucleus</location>
    </subcellularLocation>
</comment>
<reference evidence="8" key="1">
    <citation type="journal article" date="2023" name="bioRxiv">
        <title>Improved chromosome-level genome assembly for marigold (Tagetes erecta).</title>
        <authorList>
            <person name="Jiang F."/>
            <person name="Yuan L."/>
            <person name="Wang S."/>
            <person name="Wang H."/>
            <person name="Xu D."/>
            <person name="Wang A."/>
            <person name="Fan W."/>
        </authorList>
    </citation>
    <scope>NUCLEOTIDE SEQUENCE</scope>
    <source>
        <strain evidence="8">WSJ</strain>
        <tissue evidence="8">Leaf</tissue>
    </source>
</reference>
<dbReference type="Pfam" id="PF01429">
    <property type="entry name" value="MBD"/>
    <property type="match status" value="1"/>
</dbReference>
<name>A0AAD8KC97_TARER</name>
<dbReference type="AlphaFoldDB" id="A0AAD8KC97"/>
<evidence type="ECO:0000256" key="5">
    <source>
        <dbReference type="ARBA" id="ARBA00023242"/>
    </source>
</evidence>
<feature type="domain" description="MBD" evidence="7">
    <location>
        <begin position="68"/>
        <end position="138"/>
    </location>
</feature>
<evidence type="ECO:0000313" key="8">
    <source>
        <dbReference type="EMBL" id="KAK1418481.1"/>
    </source>
</evidence>
<evidence type="ECO:0000313" key="9">
    <source>
        <dbReference type="Proteomes" id="UP001229421"/>
    </source>
</evidence>
<dbReference type="PROSITE" id="PS50982">
    <property type="entry name" value="MBD"/>
    <property type="match status" value="1"/>
</dbReference>
<evidence type="ECO:0000256" key="4">
    <source>
        <dbReference type="ARBA" id="ARBA00023163"/>
    </source>
</evidence>
<dbReference type="GO" id="GO:0003677">
    <property type="term" value="F:DNA binding"/>
    <property type="evidence" value="ECO:0007669"/>
    <property type="project" value="UniProtKB-KW"/>
</dbReference>
<evidence type="ECO:0000256" key="2">
    <source>
        <dbReference type="ARBA" id="ARBA00023015"/>
    </source>
</evidence>
<dbReference type="SUPFAM" id="SSF54171">
    <property type="entry name" value="DNA-binding domain"/>
    <property type="match status" value="1"/>
</dbReference>
<feature type="region of interest" description="Disordered" evidence="6">
    <location>
        <begin position="121"/>
        <end position="362"/>
    </location>
</feature>
<keyword evidence="4" id="KW-0804">Transcription</keyword>
<feature type="compositionally biased region" description="Basic and acidic residues" evidence="6">
    <location>
        <begin position="277"/>
        <end position="312"/>
    </location>
</feature>
<evidence type="ECO:0000256" key="1">
    <source>
        <dbReference type="ARBA" id="ARBA00004123"/>
    </source>
</evidence>
<evidence type="ECO:0000259" key="7">
    <source>
        <dbReference type="PROSITE" id="PS50982"/>
    </source>
</evidence>
<feature type="compositionally biased region" description="Acidic residues" evidence="6">
    <location>
        <begin position="180"/>
        <end position="189"/>
    </location>
</feature>
<dbReference type="PANTHER" id="PTHR33729:SF6">
    <property type="entry name" value="METHYL-CPG-BINDING DOMAIN-CONTAINING PROTEIN 11"/>
    <property type="match status" value="1"/>
</dbReference>
<dbReference type="Gene3D" id="3.30.890.10">
    <property type="entry name" value="Methyl-cpg-binding Protein 2, Chain A"/>
    <property type="match status" value="1"/>
</dbReference>
<sequence length="362" mass="39808">MLFVLVRGPNNNCFHFTLSFKAKSFELSFITQNSRTQNPISISISREREREKQTSRFLASKMANSSVSDEVVSLELPAPPGWKKMFLPKESGTPKKNEIVFTAPTGEEITNRKQLEQYLKANPGGPKVSEFDWGTGETPRRSTRISEKVKLTPPPSESEPVKKRSRKSSSSKKGKKEKEEDAEAITDIDVEMKEAEKDEKDDEKVGNDGNAPQETEGKGPEKPEKDETNPDGVEVSEEKISDGQTNQGETEKTQKDETNANGDEGSEIPKIPLSEGNEEKITADQKNQGENHEAEKTEKDETGVDDEKKQGETGDAEQTLVTEGEKDGGAEGQKGNFEGVPGKKVEAEGEGVVENGCHVEGH</sequence>
<dbReference type="GO" id="GO:0005634">
    <property type="term" value="C:nucleus"/>
    <property type="evidence" value="ECO:0007669"/>
    <property type="project" value="UniProtKB-SubCell"/>
</dbReference>
<dbReference type="EMBL" id="JAUHHV010000007">
    <property type="protein sequence ID" value="KAK1418481.1"/>
    <property type="molecule type" value="Genomic_DNA"/>
</dbReference>
<gene>
    <name evidence="8" type="ORF">QVD17_27626</name>
</gene>
<dbReference type="InterPro" id="IPR001739">
    <property type="entry name" value="Methyl_CpG_DNA-bd"/>
</dbReference>
<dbReference type="PANTHER" id="PTHR33729">
    <property type="entry name" value="METHYL-CPG BINDING DOMAIN CONTAINING PROTEIN, EXPRESSED"/>
    <property type="match status" value="1"/>
</dbReference>
<feature type="compositionally biased region" description="Basic and acidic residues" evidence="6">
    <location>
        <begin position="215"/>
        <end position="228"/>
    </location>
</feature>
<keyword evidence="2" id="KW-0805">Transcription regulation</keyword>
<dbReference type="InterPro" id="IPR039622">
    <property type="entry name" value="MBD10/11"/>
</dbReference>
<protein>
    <recommendedName>
        <fullName evidence="7">MBD domain-containing protein</fullName>
    </recommendedName>
</protein>
<evidence type="ECO:0000256" key="6">
    <source>
        <dbReference type="SAM" id="MobiDB-lite"/>
    </source>
</evidence>